<dbReference type="GO" id="GO:0005543">
    <property type="term" value="F:phospholipid binding"/>
    <property type="evidence" value="ECO:0007669"/>
    <property type="project" value="TreeGrafter"/>
</dbReference>
<keyword evidence="11" id="KW-0906">Nuclear pore complex</keyword>
<dbReference type="InterPro" id="IPR011011">
    <property type="entry name" value="Znf_FYVE_PHD"/>
</dbReference>
<dbReference type="OrthoDB" id="79252at2759"/>
<gene>
    <name evidence="16" type="ORF">PACLA_8A011147</name>
</gene>
<comment type="subcellular location">
    <subcellularLocation>
        <location evidence="1">Nucleus</location>
        <location evidence="1">Nuclear pore complex</location>
    </subcellularLocation>
</comment>
<dbReference type="SMART" id="SM00249">
    <property type="entry name" value="PHD"/>
    <property type="match status" value="1"/>
</dbReference>
<keyword evidence="9" id="KW-0653">Protein transport</keyword>
<dbReference type="GO" id="GO:0006999">
    <property type="term" value="P:nuclear pore organization"/>
    <property type="evidence" value="ECO:0007669"/>
    <property type="project" value="TreeGrafter"/>
</dbReference>
<dbReference type="Pfam" id="PF20826">
    <property type="entry name" value="PHD_5"/>
    <property type="match status" value="1"/>
</dbReference>
<evidence type="ECO:0000313" key="17">
    <source>
        <dbReference type="Proteomes" id="UP001152795"/>
    </source>
</evidence>
<dbReference type="SUPFAM" id="SSF57903">
    <property type="entry name" value="FYVE/PHD zinc finger"/>
    <property type="match status" value="1"/>
</dbReference>
<keyword evidence="6" id="KW-0863">Zinc-finger</keyword>
<feature type="non-terminal residue" evidence="16">
    <location>
        <position position="298"/>
    </location>
</feature>
<dbReference type="GO" id="GO:0017056">
    <property type="term" value="F:structural constituent of nuclear pore"/>
    <property type="evidence" value="ECO:0007669"/>
    <property type="project" value="TreeGrafter"/>
</dbReference>
<keyword evidence="4" id="KW-0813">Transport</keyword>
<dbReference type="GO" id="GO:0006607">
    <property type="term" value="P:NLS-bearing protein import into nucleus"/>
    <property type="evidence" value="ECO:0007669"/>
    <property type="project" value="TreeGrafter"/>
</dbReference>
<dbReference type="PANTHER" id="PTHR21527:SF6">
    <property type="entry name" value="NUCLEOPORIN NUP35"/>
    <property type="match status" value="1"/>
</dbReference>
<feature type="compositionally biased region" description="Low complexity" evidence="15">
    <location>
        <begin position="184"/>
        <end position="208"/>
    </location>
</feature>
<keyword evidence="10" id="KW-0811">Translocation</keyword>
<evidence type="ECO:0000256" key="9">
    <source>
        <dbReference type="ARBA" id="ARBA00022927"/>
    </source>
</evidence>
<dbReference type="AlphaFoldDB" id="A0A7D9F0C1"/>
<evidence type="ECO:0000256" key="13">
    <source>
        <dbReference type="ARBA" id="ARBA00029997"/>
    </source>
</evidence>
<dbReference type="InterPro" id="IPR012677">
    <property type="entry name" value="Nucleotide-bd_a/b_plait_sf"/>
</dbReference>
<dbReference type="GO" id="GO:0044613">
    <property type="term" value="C:nuclear pore central transport channel"/>
    <property type="evidence" value="ECO:0007669"/>
    <property type="project" value="TreeGrafter"/>
</dbReference>
<dbReference type="GO" id="GO:0003676">
    <property type="term" value="F:nucleic acid binding"/>
    <property type="evidence" value="ECO:0007669"/>
    <property type="project" value="InterPro"/>
</dbReference>
<dbReference type="Gene3D" id="3.30.40.10">
    <property type="entry name" value="Zinc/RING finger domain, C3HC4 (zinc finger)"/>
    <property type="match status" value="1"/>
</dbReference>
<dbReference type="GO" id="GO:0044615">
    <property type="term" value="C:nuclear pore nuclear basket"/>
    <property type="evidence" value="ECO:0007669"/>
    <property type="project" value="TreeGrafter"/>
</dbReference>
<dbReference type="InterPro" id="IPR013083">
    <property type="entry name" value="Znf_RING/FYVE/PHD"/>
</dbReference>
<reference evidence="16" key="1">
    <citation type="submission" date="2020-04" db="EMBL/GenBank/DDBJ databases">
        <authorList>
            <person name="Alioto T."/>
            <person name="Alioto T."/>
            <person name="Gomez Garrido J."/>
        </authorList>
    </citation>
    <scope>NUCLEOTIDE SEQUENCE</scope>
    <source>
        <strain evidence="16">A484AB</strain>
    </source>
</reference>
<keyword evidence="7" id="KW-0509">mRNA transport</keyword>
<evidence type="ECO:0000256" key="6">
    <source>
        <dbReference type="ARBA" id="ARBA00022771"/>
    </source>
</evidence>
<evidence type="ECO:0000256" key="11">
    <source>
        <dbReference type="ARBA" id="ARBA00023132"/>
    </source>
</evidence>
<evidence type="ECO:0000256" key="2">
    <source>
        <dbReference type="ARBA" id="ARBA00009454"/>
    </source>
</evidence>
<dbReference type="PANTHER" id="PTHR21527">
    <property type="entry name" value="NUCLEOPORIN NUP35"/>
    <property type="match status" value="1"/>
</dbReference>
<dbReference type="Gene3D" id="3.30.70.330">
    <property type="match status" value="1"/>
</dbReference>
<dbReference type="GO" id="GO:0051028">
    <property type="term" value="P:mRNA transport"/>
    <property type="evidence" value="ECO:0007669"/>
    <property type="project" value="UniProtKB-UniRule"/>
</dbReference>
<proteinExistence type="inferred from homology"/>
<organism evidence="16 17">
    <name type="scientific">Paramuricea clavata</name>
    <name type="common">Red gorgonian</name>
    <name type="synonym">Violescent sea-whip</name>
    <dbReference type="NCBI Taxonomy" id="317549"/>
    <lineage>
        <taxon>Eukaryota</taxon>
        <taxon>Metazoa</taxon>
        <taxon>Cnidaria</taxon>
        <taxon>Anthozoa</taxon>
        <taxon>Octocorallia</taxon>
        <taxon>Malacalcyonacea</taxon>
        <taxon>Plexauridae</taxon>
        <taxon>Paramuricea</taxon>
    </lineage>
</organism>
<evidence type="ECO:0000256" key="15">
    <source>
        <dbReference type="SAM" id="MobiDB-lite"/>
    </source>
</evidence>
<evidence type="ECO:0000256" key="10">
    <source>
        <dbReference type="ARBA" id="ARBA00023010"/>
    </source>
</evidence>
<dbReference type="InterPro" id="IPR035979">
    <property type="entry name" value="RBD_domain_sf"/>
</dbReference>
<dbReference type="InterPro" id="IPR001965">
    <property type="entry name" value="Znf_PHD"/>
</dbReference>
<evidence type="ECO:0000256" key="4">
    <source>
        <dbReference type="ARBA" id="ARBA00022448"/>
    </source>
</evidence>
<accession>A0A7D9F0C1</accession>
<evidence type="ECO:0000256" key="8">
    <source>
        <dbReference type="ARBA" id="ARBA00022833"/>
    </source>
</evidence>
<keyword evidence="12" id="KW-0539">Nucleus</keyword>
<evidence type="ECO:0000256" key="5">
    <source>
        <dbReference type="ARBA" id="ARBA00022723"/>
    </source>
</evidence>
<sequence length="298" mass="33410">FPPSASSFLLQQFSQYGSILKHEVASSGNWMHIKYQSKLQAKKALSKNGKIFGNNMMVGVKQCIDKSFMFETGKENLPTSATTSLSVSSDVAVPSPSRKTPIRPLTAAYQAASSDIEVSGTMDDRNFANTLPQLHVEVGTICPEENVPEPKKQRRSLEEFNSFCSYVLAYEARLQEERRRRQSPKSSGEESTSSSTDSAYSESISSPDSSDERLLDNVDEEYDSGDESWNKVTCFCEKPFAGRPMIECSECLIWIHLSCAKIRKSNVPEVFVCQKCRDARHTMRRSQRVKTTPSPKRT</sequence>
<protein>
    <recommendedName>
        <fullName evidence="3">Nucleoporin NUP35</fullName>
    </recommendedName>
    <alternativeName>
        <fullName evidence="14">35 kDa nucleoporin</fullName>
    </alternativeName>
    <alternativeName>
        <fullName evidence="13">Nucleoporin NUP53</fullName>
    </alternativeName>
</protein>
<dbReference type="InterPro" id="IPR007846">
    <property type="entry name" value="RRM_NUP35_dom"/>
</dbReference>
<comment type="caution">
    <text evidence="16">The sequence shown here is derived from an EMBL/GenBank/DDBJ whole genome shotgun (WGS) entry which is preliminary data.</text>
</comment>
<dbReference type="PROSITE" id="PS51472">
    <property type="entry name" value="RRM_NUP35"/>
    <property type="match status" value="1"/>
</dbReference>
<dbReference type="GO" id="GO:0008270">
    <property type="term" value="F:zinc ion binding"/>
    <property type="evidence" value="ECO:0007669"/>
    <property type="project" value="UniProtKB-KW"/>
</dbReference>
<feature type="region of interest" description="Disordered" evidence="15">
    <location>
        <begin position="177"/>
        <end position="214"/>
    </location>
</feature>
<comment type="similarity">
    <text evidence="2">Belongs to the Nup35 family.</text>
</comment>
<evidence type="ECO:0000256" key="3">
    <source>
        <dbReference type="ARBA" id="ARBA00016439"/>
    </source>
</evidence>
<evidence type="ECO:0000256" key="12">
    <source>
        <dbReference type="ARBA" id="ARBA00023242"/>
    </source>
</evidence>
<dbReference type="EMBL" id="CACRXK020011153">
    <property type="protein sequence ID" value="CAB4020849.1"/>
    <property type="molecule type" value="Genomic_DNA"/>
</dbReference>
<evidence type="ECO:0000256" key="1">
    <source>
        <dbReference type="ARBA" id="ARBA00004567"/>
    </source>
</evidence>
<keyword evidence="8" id="KW-0862">Zinc</keyword>
<dbReference type="Proteomes" id="UP001152795">
    <property type="component" value="Unassembled WGS sequence"/>
</dbReference>
<name>A0A7D9F0C1_PARCT</name>
<keyword evidence="17" id="KW-1185">Reference proteome</keyword>
<evidence type="ECO:0000256" key="14">
    <source>
        <dbReference type="ARBA" id="ARBA00030250"/>
    </source>
</evidence>
<dbReference type="Pfam" id="PF05172">
    <property type="entry name" value="RRM_Nup35"/>
    <property type="match status" value="1"/>
</dbReference>
<evidence type="ECO:0000313" key="16">
    <source>
        <dbReference type="EMBL" id="CAB4020849.1"/>
    </source>
</evidence>
<dbReference type="FunFam" id="3.30.70.330:FF:000095">
    <property type="entry name" value="Putative Nucleoporin NUP53"/>
    <property type="match status" value="1"/>
</dbReference>
<evidence type="ECO:0000256" key="7">
    <source>
        <dbReference type="ARBA" id="ARBA00022816"/>
    </source>
</evidence>
<dbReference type="SUPFAM" id="SSF54928">
    <property type="entry name" value="RNA-binding domain, RBD"/>
    <property type="match status" value="1"/>
</dbReference>
<dbReference type="CDD" id="cd15546">
    <property type="entry name" value="PHD_PHF13_like"/>
    <property type="match status" value="1"/>
</dbReference>
<keyword evidence="5" id="KW-0479">Metal-binding</keyword>